<protein>
    <recommendedName>
        <fullName evidence="3">Virulence factor</fullName>
    </recommendedName>
</protein>
<dbReference type="EMBL" id="DACSWI010000014">
    <property type="protein sequence ID" value="HAT3810710.1"/>
    <property type="molecule type" value="Genomic_DNA"/>
</dbReference>
<dbReference type="Pfam" id="PF10139">
    <property type="entry name" value="Virul_Fac"/>
    <property type="match status" value="1"/>
</dbReference>
<gene>
    <name evidence="1" type="ORF">I8608_003609</name>
</gene>
<evidence type="ECO:0000313" key="2">
    <source>
        <dbReference type="Proteomes" id="UP000865968"/>
    </source>
</evidence>
<dbReference type="Proteomes" id="UP000865968">
    <property type="component" value="Unassembled WGS sequence"/>
</dbReference>
<comment type="caution">
    <text evidence="1">The sequence shown here is derived from an EMBL/GenBank/DDBJ whole genome shotgun (WGS) entry which is preliminary data.</text>
</comment>
<sequence length="592" mass="66497">MMTKFNTLINRIQTLRPDNIWLNNEADILIDRLLRYKLSLSHSETVPVTQDHILRSTTPVPFSDELIAHVANDHQCINIMLDNITLDYQADILPNLRNTSLAVRFTDSQPQCYGPYTLTFLLMSPAEKACQLITRYPAAIQEETLRYKITELEERKLQKAQEILDPAEFLSLISFREKCQPASLPLSAALILRISELVPFLSKHDLTDLLSFFWGGDLSATTEWLRYLQAKNTVKNARQVIAPSRTVISSGLMSDPLTTGEYPACFDDIPLCPLADGVPLSVVPLSRQSLFEISREITLTVAHSSRRDTVIIPDDPFFTFSDFYQQRDDTDLLLQQENDASQLCSHLAFLFRNTPFSEHDIHALIRTLQTRSDRHGELLDGLMIDETLLGALTYTSSQDESSVFPGTIYFPDEEPAAGKNKSGGFTTKAWQLWVNHIRKKGFSKTLRKRSGLTDNELSMLCQILIQAGYQANLQDHLAQTLEGLENNAVAGVCCAARVLNEFVAWLGYSFVHPDERPQSKMNPGAPLFTPSSAAGDPAFFSSDNTVSGNTIWLGDWLIALSHRAAELPEGYGLTTAQRREMNKILPKNLKEN</sequence>
<name>A0AAN5MK83_MORMO</name>
<reference evidence="1" key="1">
    <citation type="journal article" date="2018" name="Genome Biol.">
        <title>SKESA: strategic k-mer extension for scrupulous assemblies.</title>
        <authorList>
            <person name="Souvorov A."/>
            <person name="Agarwala R."/>
            <person name="Lipman D.J."/>
        </authorList>
    </citation>
    <scope>NUCLEOTIDE SEQUENCE</scope>
    <source>
        <strain evidence="1">Morganella morganii ARLG-3209</strain>
    </source>
</reference>
<dbReference type="AlphaFoldDB" id="A0AAN5MK83"/>
<dbReference type="RefSeq" id="WP_349467796.1">
    <property type="nucleotide sequence ID" value="NZ_JBEEWI010000017.1"/>
</dbReference>
<reference evidence="1" key="2">
    <citation type="submission" date="2020-10" db="EMBL/GenBank/DDBJ databases">
        <authorList>
            <consortium name="NCBI Pathogen Detection Project"/>
        </authorList>
    </citation>
    <scope>NUCLEOTIDE SEQUENCE</scope>
    <source>
        <strain evidence="1">Morganella morganii ARLG-3209</strain>
    </source>
</reference>
<organism evidence="1 2">
    <name type="scientific">Morganella morganii</name>
    <name type="common">Proteus morganii</name>
    <dbReference type="NCBI Taxonomy" id="582"/>
    <lineage>
        <taxon>Bacteria</taxon>
        <taxon>Pseudomonadati</taxon>
        <taxon>Pseudomonadota</taxon>
        <taxon>Gammaproteobacteria</taxon>
        <taxon>Enterobacterales</taxon>
        <taxon>Morganellaceae</taxon>
        <taxon>Morganella</taxon>
    </lineage>
</organism>
<proteinExistence type="predicted"/>
<accession>A0AAN5MK83</accession>
<evidence type="ECO:0008006" key="3">
    <source>
        <dbReference type="Google" id="ProtNLM"/>
    </source>
</evidence>
<evidence type="ECO:0000313" key="1">
    <source>
        <dbReference type="EMBL" id="HAT3810710.1"/>
    </source>
</evidence>
<dbReference type="InterPro" id="IPR017030">
    <property type="entry name" value="Vir_effector_SfrC"/>
</dbReference>